<name>A0A0E9UPY2_ANGAN</name>
<evidence type="ECO:0000313" key="1">
    <source>
        <dbReference type="EMBL" id="JAH67260.1"/>
    </source>
</evidence>
<reference evidence="1" key="1">
    <citation type="submission" date="2014-11" db="EMBL/GenBank/DDBJ databases">
        <authorList>
            <person name="Amaro Gonzalez C."/>
        </authorList>
    </citation>
    <scope>NUCLEOTIDE SEQUENCE</scope>
</reference>
<accession>A0A0E9UPY2</accession>
<organism evidence="1">
    <name type="scientific">Anguilla anguilla</name>
    <name type="common">European freshwater eel</name>
    <name type="synonym">Muraena anguilla</name>
    <dbReference type="NCBI Taxonomy" id="7936"/>
    <lineage>
        <taxon>Eukaryota</taxon>
        <taxon>Metazoa</taxon>
        <taxon>Chordata</taxon>
        <taxon>Craniata</taxon>
        <taxon>Vertebrata</taxon>
        <taxon>Euteleostomi</taxon>
        <taxon>Actinopterygii</taxon>
        <taxon>Neopterygii</taxon>
        <taxon>Teleostei</taxon>
        <taxon>Anguilliformes</taxon>
        <taxon>Anguillidae</taxon>
        <taxon>Anguilla</taxon>
    </lineage>
</organism>
<sequence>MNCLSERELGEWWLDDSIALHIRVGGSTPGATRTQYIYGYKY</sequence>
<dbReference type="EMBL" id="GBXM01041317">
    <property type="protein sequence ID" value="JAH67260.1"/>
    <property type="molecule type" value="Transcribed_RNA"/>
</dbReference>
<reference evidence="1" key="2">
    <citation type="journal article" date="2015" name="Fish Shellfish Immunol.">
        <title>Early steps in the European eel (Anguilla anguilla)-Vibrio vulnificus interaction in the gills: Role of the RtxA13 toxin.</title>
        <authorList>
            <person name="Callol A."/>
            <person name="Pajuelo D."/>
            <person name="Ebbesson L."/>
            <person name="Teles M."/>
            <person name="MacKenzie S."/>
            <person name="Amaro C."/>
        </authorList>
    </citation>
    <scope>NUCLEOTIDE SEQUENCE</scope>
</reference>
<dbReference type="AlphaFoldDB" id="A0A0E9UPY2"/>
<proteinExistence type="predicted"/>
<protein>
    <submittedName>
        <fullName evidence="1">Uncharacterized protein</fullName>
    </submittedName>
</protein>